<sequence>MIDINYKANEQRSVALDGDREIGECTYVTDGRIWTINHTFVSPEYGGQGIAKSLVERLVAEARQAGVGLAATCSYAVRLFEKTNAYDDVLIK</sequence>
<dbReference type="Pfam" id="PF14542">
    <property type="entry name" value="Acetyltransf_CG"/>
    <property type="match status" value="1"/>
</dbReference>
<dbReference type="InterPro" id="IPR045057">
    <property type="entry name" value="Gcn5-rel_NAT"/>
</dbReference>
<dbReference type="AlphaFoldDB" id="A0A239WX35"/>
<feature type="domain" description="N-acetyltransferase" evidence="1">
    <location>
        <begin position="1"/>
        <end position="92"/>
    </location>
</feature>
<evidence type="ECO:0000313" key="4">
    <source>
        <dbReference type="Proteomes" id="UP000215144"/>
    </source>
</evidence>
<evidence type="ECO:0000259" key="1">
    <source>
        <dbReference type="PROSITE" id="PS51186"/>
    </source>
</evidence>
<dbReference type="PROSITE" id="PS51729">
    <property type="entry name" value="GNAT_YJDJ"/>
    <property type="match status" value="1"/>
</dbReference>
<keyword evidence="3" id="KW-0808">Transferase</keyword>
<dbReference type="GO" id="GO:0016747">
    <property type="term" value="F:acyltransferase activity, transferring groups other than amino-acyl groups"/>
    <property type="evidence" value="ECO:0007669"/>
    <property type="project" value="InterPro"/>
</dbReference>
<dbReference type="Proteomes" id="UP000215144">
    <property type="component" value="Chromosome 1"/>
</dbReference>
<protein>
    <submittedName>
        <fullName evidence="3">Acetyltransferase (GNAT) family</fullName>
    </submittedName>
</protein>
<dbReference type="PROSITE" id="PS51186">
    <property type="entry name" value="GNAT"/>
    <property type="match status" value="1"/>
</dbReference>
<feature type="domain" description="N-acetyltransferase" evidence="2">
    <location>
        <begin position="5"/>
        <end position="91"/>
    </location>
</feature>
<gene>
    <name evidence="3" type="ORF">SAMEA4504048_00864</name>
</gene>
<dbReference type="CDD" id="cd04301">
    <property type="entry name" value="NAT_SF"/>
    <property type="match status" value="1"/>
</dbReference>
<evidence type="ECO:0000313" key="3">
    <source>
        <dbReference type="EMBL" id="SNV38829.1"/>
    </source>
</evidence>
<organism evidence="3 4">
    <name type="scientific">Streptococcus acidominimus</name>
    <dbReference type="NCBI Taxonomy" id="1326"/>
    <lineage>
        <taxon>Bacteria</taxon>
        <taxon>Bacillati</taxon>
        <taxon>Bacillota</taxon>
        <taxon>Bacilli</taxon>
        <taxon>Lactobacillales</taxon>
        <taxon>Streptococcaceae</taxon>
        <taxon>Streptococcus</taxon>
    </lineage>
</organism>
<reference evidence="3 4" key="1">
    <citation type="submission" date="2017-06" db="EMBL/GenBank/DDBJ databases">
        <authorList>
            <consortium name="Pathogen Informatics"/>
        </authorList>
    </citation>
    <scope>NUCLEOTIDE SEQUENCE [LARGE SCALE GENOMIC DNA]</scope>
    <source>
        <strain evidence="3 4">NCTC11291</strain>
    </source>
</reference>
<dbReference type="RefSeq" id="WP_017769897.1">
    <property type="nucleotide sequence ID" value="NZ_LT906454.1"/>
</dbReference>
<dbReference type="InterPro" id="IPR031165">
    <property type="entry name" value="GNAT_YJDJ"/>
</dbReference>
<dbReference type="PANTHER" id="PTHR31435:SF10">
    <property type="entry name" value="BSR4717 PROTEIN"/>
    <property type="match status" value="1"/>
</dbReference>
<dbReference type="PANTHER" id="PTHR31435">
    <property type="entry name" value="PROTEIN NATD1"/>
    <property type="match status" value="1"/>
</dbReference>
<dbReference type="SUPFAM" id="SSF55729">
    <property type="entry name" value="Acyl-CoA N-acyltransferases (Nat)"/>
    <property type="match status" value="1"/>
</dbReference>
<proteinExistence type="predicted"/>
<dbReference type="KEGG" id="saco:SAME_00864"/>
<evidence type="ECO:0000259" key="2">
    <source>
        <dbReference type="PROSITE" id="PS51729"/>
    </source>
</evidence>
<name>A0A239WX35_STRAI</name>
<accession>A0A239WX35</accession>
<dbReference type="OrthoDB" id="9793389at2"/>
<dbReference type="EMBL" id="LT906454">
    <property type="protein sequence ID" value="SNV38829.1"/>
    <property type="molecule type" value="Genomic_DNA"/>
</dbReference>
<dbReference type="Gene3D" id="3.40.630.30">
    <property type="match status" value="1"/>
</dbReference>
<dbReference type="InterPro" id="IPR016181">
    <property type="entry name" value="Acyl_CoA_acyltransferase"/>
</dbReference>
<dbReference type="InterPro" id="IPR000182">
    <property type="entry name" value="GNAT_dom"/>
</dbReference>